<dbReference type="Proteomes" id="UP001500902">
    <property type="component" value="Unassembled WGS sequence"/>
</dbReference>
<dbReference type="InterPro" id="IPR002220">
    <property type="entry name" value="DapA-like"/>
</dbReference>
<reference evidence="5" key="1">
    <citation type="journal article" date="2019" name="Int. J. Syst. Evol. Microbiol.">
        <title>The Global Catalogue of Microorganisms (GCM) 10K type strain sequencing project: providing services to taxonomists for standard genome sequencing and annotation.</title>
        <authorList>
            <consortium name="The Broad Institute Genomics Platform"/>
            <consortium name="The Broad Institute Genome Sequencing Center for Infectious Disease"/>
            <person name="Wu L."/>
            <person name="Ma J."/>
        </authorList>
    </citation>
    <scope>NUCLEOTIDE SEQUENCE [LARGE SCALE GENOMIC DNA]</scope>
    <source>
        <strain evidence="5">JCM 16904</strain>
    </source>
</reference>
<dbReference type="InterPro" id="IPR013785">
    <property type="entry name" value="Aldolase_TIM"/>
</dbReference>
<keyword evidence="2 3" id="KW-0456">Lyase</keyword>
<dbReference type="PANTHER" id="PTHR12128">
    <property type="entry name" value="DIHYDRODIPICOLINATE SYNTHASE"/>
    <property type="match status" value="1"/>
</dbReference>
<dbReference type="PANTHER" id="PTHR12128:SF66">
    <property type="entry name" value="4-HYDROXY-2-OXOGLUTARATE ALDOLASE, MITOCHONDRIAL"/>
    <property type="match status" value="1"/>
</dbReference>
<dbReference type="EMBL" id="BAAAZP010000003">
    <property type="protein sequence ID" value="GAA3643272.1"/>
    <property type="molecule type" value="Genomic_DNA"/>
</dbReference>
<evidence type="ECO:0000256" key="2">
    <source>
        <dbReference type="ARBA" id="ARBA00023239"/>
    </source>
</evidence>
<comment type="similarity">
    <text evidence="1 3">Belongs to the DapA family.</text>
</comment>
<organism evidence="4 5">
    <name type="scientific">Nonomuraea antimicrobica</name>
    <dbReference type="NCBI Taxonomy" id="561173"/>
    <lineage>
        <taxon>Bacteria</taxon>
        <taxon>Bacillati</taxon>
        <taxon>Actinomycetota</taxon>
        <taxon>Actinomycetes</taxon>
        <taxon>Streptosporangiales</taxon>
        <taxon>Streptosporangiaceae</taxon>
        <taxon>Nonomuraea</taxon>
    </lineage>
</organism>
<dbReference type="SMART" id="SM01130">
    <property type="entry name" value="DHDPS"/>
    <property type="match status" value="1"/>
</dbReference>
<protein>
    <submittedName>
        <fullName evidence="4">Dihydrodipicolinate synthase family protein</fullName>
    </submittedName>
</protein>
<comment type="caution">
    <text evidence="4">The sequence shown here is derived from an EMBL/GenBank/DDBJ whole genome shotgun (WGS) entry which is preliminary data.</text>
</comment>
<dbReference type="Gene3D" id="3.20.20.70">
    <property type="entry name" value="Aldolase class I"/>
    <property type="match status" value="1"/>
</dbReference>
<sequence>MSKFLSRETLSGTWGTVLLPLRPDDTIDRPRLLDELDVLAAAGLDGVYAHGTAGEFHELDDDEFQQVNELVAERFAGRPVQIGAGHMSARACLRRVAMARAVEPGAIQVTLPDWVPLSRSEVLTFLERAAEVADPVPLVLYNPPHAKTQVGPDEYAVLAERLPALIGMKVAGGDPAWYAEITGKAGDLALFVAGHTLATGTELGAKGSYSNIAALNPTGAMAWQRLIRSDGAAARDVERRIARFFAEYVAPLQAEGYSNPALDKFLAHVGGWADLGTRIRWPYRSVDEAYALRLRPIARADLPELFPDAR</sequence>
<evidence type="ECO:0000256" key="1">
    <source>
        <dbReference type="ARBA" id="ARBA00007592"/>
    </source>
</evidence>
<dbReference type="SUPFAM" id="SSF51569">
    <property type="entry name" value="Aldolase"/>
    <property type="match status" value="1"/>
</dbReference>
<gene>
    <name evidence="4" type="ORF">GCM10022224_002070</name>
</gene>
<keyword evidence="5" id="KW-1185">Reference proteome</keyword>
<accession>A0ABP7AZF2</accession>
<dbReference type="PIRSF" id="PIRSF001365">
    <property type="entry name" value="DHDPS"/>
    <property type="match status" value="1"/>
</dbReference>
<evidence type="ECO:0000313" key="5">
    <source>
        <dbReference type="Proteomes" id="UP001500902"/>
    </source>
</evidence>
<name>A0ABP7AZF2_9ACTN</name>
<dbReference type="RefSeq" id="WP_344871919.1">
    <property type="nucleotide sequence ID" value="NZ_BAAAZP010000003.1"/>
</dbReference>
<evidence type="ECO:0000256" key="3">
    <source>
        <dbReference type="PIRNR" id="PIRNR001365"/>
    </source>
</evidence>
<dbReference type="CDD" id="cd00408">
    <property type="entry name" value="DHDPS-like"/>
    <property type="match status" value="1"/>
</dbReference>
<proteinExistence type="inferred from homology"/>
<evidence type="ECO:0000313" key="4">
    <source>
        <dbReference type="EMBL" id="GAA3643272.1"/>
    </source>
</evidence>
<dbReference type="Pfam" id="PF00701">
    <property type="entry name" value="DHDPS"/>
    <property type="match status" value="1"/>
</dbReference>